<dbReference type="InterPro" id="IPR057872">
    <property type="entry name" value="Derepression"/>
</dbReference>
<dbReference type="AlphaFoldDB" id="A0AAW8H4A1"/>
<comment type="caution">
    <text evidence="1">The sequence shown here is derived from an EMBL/GenBank/DDBJ whole genome shotgun (WGS) entry which is preliminary data.</text>
</comment>
<protein>
    <submittedName>
        <fullName evidence="1">Derepression protein</fullName>
    </submittedName>
</protein>
<dbReference type="RefSeq" id="WP_306682712.1">
    <property type="nucleotide sequence ID" value="NZ_JAVDKR010000002.1"/>
</dbReference>
<organism evidence="1 2">
    <name type="scientific">Enterobacter soli</name>
    <dbReference type="NCBI Taxonomy" id="885040"/>
    <lineage>
        <taxon>Bacteria</taxon>
        <taxon>Pseudomonadati</taxon>
        <taxon>Pseudomonadota</taxon>
        <taxon>Gammaproteobacteria</taxon>
        <taxon>Enterobacterales</taxon>
        <taxon>Enterobacteriaceae</taxon>
        <taxon>Enterobacter</taxon>
    </lineage>
</organism>
<evidence type="ECO:0000313" key="2">
    <source>
        <dbReference type="Proteomes" id="UP001225042"/>
    </source>
</evidence>
<dbReference type="Proteomes" id="UP001225042">
    <property type="component" value="Unassembled WGS sequence"/>
</dbReference>
<name>A0AAW8H4A1_9ENTR</name>
<reference evidence="1 2" key="1">
    <citation type="submission" date="2023-08" db="EMBL/GenBank/DDBJ databases">
        <authorList>
            <person name="Dale J."/>
        </authorList>
    </citation>
    <scope>NUCLEOTIDE SEQUENCE [LARGE SCALE GENOMIC DNA]</scope>
    <source>
        <strain evidence="1 2">2023EL-00788</strain>
    </source>
</reference>
<proteinExistence type="predicted"/>
<accession>A0AAW8H4A1</accession>
<dbReference type="EMBL" id="JAVDKS010000002">
    <property type="protein sequence ID" value="MDQ2255646.1"/>
    <property type="molecule type" value="Genomic_DNA"/>
</dbReference>
<sequence>MHNSAQTVSACRDDFNTISEHLSLESFHKLNRACETLHYFGSDLRRHEINGLSQLYTPQILSYVHEDISHVLEELKAKGLCRDFVVPATVSGGEHHV</sequence>
<dbReference type="Pfam" id="PF25738">
    <property type="entry name" value="Derepression"/>
    <property type="match status" value="1"/>
</dbReference>
<evidence type="ECO:0000313" key="1">
    <source>
        <dbReference type="EMBL" id="MDQ2255646.1"/>
    </source>
</evidence>
<keyword evidence="2" id="KW-1185">Reference proteome</keyword>
<gene>
    <name evidence="1" type="ORF">RBJ67_05770</name>
</gene>